<dbReference type="InterPro" id="IPR036165">
    <property type="entry name" value="YefM-like_sf"/>
</dbReference>
<protein>
    <submittedName>
        <fullName evidence="2">Antitoxin</fullName>
    </submittedName>
</protein>
<evidence type="ECO:0000313" key="2">
    <source>
        <dbReference type="EMBL" id="GFG83485.1"/>
    </source>
</evidence>
<dbReference type="PANTHER" id="PTHR35377">
    <property type="entry name" value="ANTITOXIN VAPB49-RELATED-RELATED"/>
    <property type="match status" value="1"/>
</dbReference>
<sequence length="103" mass="11370">MLDACSEDGVSLGSYTRSMAATIPARDLRNHTAEILRRVAAGEEIEVLKDNRPVALISPVSRRRQWRPAAEVIGELVRLGPDSTGLRQELRETLTQTTDDLAD</sequence>
<dbReference type="PANTHER" id="PTHR35377:SF5">
    <property type="entry name" value="ANTITOXIN VAPB46"/>
    <property type="match status" value="1"/>
</dbReference>
<gene>
    <name evidence="2" type="primary">vapb4</name>
    <name evidence="2" type="ORF">MALGJ_01610</name>
</gene>
<reference evidence="2 3" key="1">
    <citation type="journal article" date="2019" name="Emerg. Microbes Infect.">
        <title>Comprehensive subspecies identification of 175 nontuberculous mycobacteria species based on 7547 genomic profiles.</title>
        <authorList>
            <person name="Matsumoto Y."/>
            <person name="Kinjo T."/>
            <person name="Motooka D."/>
            <person name="Nabeya D."/>
            <person name="Jung N."/>
            <person name="Uechi K."/>
            <person name="Horii T."/>
            <person name="Iida T."/>
            <person name="Fujita J."/>
            <person name="Nakamura S."/>
        </authorList>
    </citation>
    <scope>NUCLEOTIDE SEQUENCE [LARGE SCALE GENOMIC DNA]</scope>
    <source>
        <strain evidence="2 3">JCM 30723</strain>
    </source>
</reference>
<proteinExistence type="inferred from homology"/>
<dbReference type="GO" id="GO:0097351">
    <property type="term" value="F:toxin sequestering activity"/>
    <property type="evidence" value="ECO:0007669"/>
    <property type="project" value="TreeGrafter"/>
</dbReference>
<evidence type="ECO:0000256" key="1">
    <source>
        <dbReference type="ARBA" id="ARBA00009981"/>
    </source>
</evidence>
<dbReference type="InterPro" id="IPR051416">
    <property type="entry name" value="phD-YefM_TA_antitoxins"/>
</dbReference>
<comment type="similarity">
    <text evidence="1">Belongs to the phD/YefM antitoxin family.</text>
</comment>
<dbReference type="Gene3D" id="3.40.1620.10">
    <property type="entry name" value="YefM-like domain"/>
    <property type="match status" value="1"/>
</dbReference>
<comment type="caution">
    <text evidence="2">The sequence shown here is derived from an EMBL/GenBank/DDBJ whole genome shotgun (WGS) entry which is preliminary data.</text>
</comment>
<evidence type="ECO:0000313" key="3">
    <source>
        <dbReference type="Proteomes" id="UP000465305"/>
    </source>
</evidence>
<dbReference type="Proteomes" id="UP000465305">
    <property type="component" value="Unassembled WGS sequence"/>
</dbReference>
<name>A0A7I9Y487_MYCAL</name>
<dbReference type="SUPFAM" id="SSF143120">
    <property type="entry name" value="YefM-like"/>
    <property type="match status" value="1"/>
</dbReference>
<dbReference type="FunFam" id="3.40.1620.10:FF:000002">
    <property type="entry name" value="Antitoxin"/>
    <property type="match status" value="1"/>
</dbReference>
<organism evidence="2 3">
    <name type="scientific">Mycolicibacter algericus</name>
    <name type="common">Mycobacterium algericum</name>
    <dbReference type="NCBI Taxonomy" id="1288388"/>
    <lineage>
        <taxon>Bacteria</taxon>
        <taxon>Bacillati</taxon>
        <taxon>Actinomycetota</taxon>
        <taxon>Actinomycetes</taxon>
        <taxon>Mycobacteriales</taxon>
        <taxon>Mycobacteriaceae</taxon>
        <taxon>Mycolicibacter</taxon>
    </lineage>
</organism>
<dbReference type="AlphaFoldDB" id="A0A7I9Y487"/>
<accession>A0A7I9Y487</accession>
<dbReference type="EMBL" id="BLKY01000001">
    <property type="protein sequence ID" value="GFG83485.1"/>
    <property type="molecule type" value="Genomic_DNA"/>
</dbReference>
<dbReference type="NCBIfam" id="TIGR01552">
    <property type="entry name" value="phd_fam"/>
    <property type="match status" value="1"/>
</dbReference>